<protein>
    <submittedName>
        <fullName evidence="1">Uncharacterized protein</fullName>
    </submittedName>
</protein>
<proteinExistence type="predicted"/>
<gene>
    <name evidence="1" type="ORF">Micbo1qcDRAFT_204461</name>
</gene>
<keyword evidence="2" id="KW-1185">Reference proteome</keyword>
<sequence length="156" mass="17388">MSEFGRAKLSQIGDFISRIEVIYGDDKPYDTVNELTGGNADINGGHGGDYVWLKVHKATKPSELVSSIWTVHRESHIAGMSDLANGAGGMFRYLHMVHDMTVNKYVTDIALWRDGSHHDEVPHGWDGKTSDINDGRGGDFMYLVWKTKDYLGPMSD</sequence>
<dbReference type="Gene3D" id="2.100.10.50">
    <property type="match status" value="1"/>
</dbReference>
<name>A0A136J5L2_9PEZI</name>
<organism evidence="1 2">
    <name type="scientific">Microdochium bolleyi</name>
    <dbReference type="NCBI Taxonomy" id="196109"/>
    <lineage>
        <taxon>Eukaryota</taxon>
        <taxon>Fungi</taxon>
        <taxon>Dikarya</taxon>
        <taxon>Ascomycota</taxon>
        <taxon>Pezizomycotina</taxon>
        <taxon>Sordariomycetes</taxon>
        <taxon>Xylariomycetidae</taxon>
        <taxon>Xylariales</taxon>
        <taxon>Microdochiaceae</taxon>
        <taxon>Microdochium</taxon>
    </lineage>
</organism>
<evidence type="ECO:0000313" key="2">
    <source>
        <dbReference type="Proteomes" id="UP000070501"/>
    </source>
</evidence>
<dbReference type="STRING" id="196109.A0A136J5L2"/>
<reference evidence="2" key="1">
    <citation type="submission" date="2016-02" db="EMBL/GenBank/DDBJ databases">
        <title>Draft genome sequence of Microdochium bolleyi, a fungal endophyte of beachgrass.</title>
        <authorList>
            <consortium name="DOE Joint Genome Institute"/>
            <person name="David A.S."/>
            <person name="May G."/>
            <person name="Haridas S."/>
            <person name="Lim J."/>
            <person name="Wang M."/>
            <person name="Labutti K."/>
            <person name="Lipzen A."/>
            <person name="Barry K."/>
            <person name="Grigoriev I.V."/>
        </authorList>
    </citation>
    <scope>NUCLEOTIDE SEQUENCE [LARGE SCALE GENOMIC DNA]</scope>
    <source>
        <strain evidence="2">J235TASD1</strain>
    </source>
</reference>
<evidence type="ECO:0000313" key="1">
    <source>
        <dbReference type="EMBL" id="KXJ92488.1"/>
    </source>
</evidence>
<dbReference type="InParanoid" id="A0A136J5L2"/>
<dbReference type="AlphaFoldDB" id="A0A136J5L2"/>
<dbReference type="OrthoDB" id="1046782at2759"/>
<dbReference type="Proteomes" id="UP000070501">
    <property type="component" value="Unassembled WGS sequence"/>
</dbReference>
<accession>A0A136J5L2</accession>
<dbReference type="EMBL" id="KQ964249">
    <property type="protein sequence ID" value="KXJ92488.1"/>
    <property type="molecule type" value="Genomic_DNA"/>
</dbReference>